<dbReference type="RefSeq" id="XP_029229983.1">
    <property type="nucleotide sequence ID" value="XM_029369956.1"/>
</dbReference>
<dbReference type="AlphaFoldDB" id="A0A422PZM5"/>
<keyword evidence="2" id="KW-1185">Reference proteome</keyword>
<comment type="caution">
    <text evidence="1">The sequence shown here is derived from an EMBL/GenBank/DDBJ whole genome shotgun (WGS) entry which is preliminary data.</text>
</comment>
<name>A0A422PZM5_9TRYP</name>
<dbReference type="Proteomes" id="UP000284403">
    <property type="component" value="Unassembled WGS sequence"/>
</dbReference>
<accession>A0A422PZM5</accession>
<evidence type="ECO:0000313" key="1">
    <source>
        <dbReference type="EMBL" id="RNF22897.1"/>
    </source>
</evidence>
<dbReference type="EMBL" id="MKKU01000128">
    <property type="protein sequence ID" value="RNF22897.1"/>
    <property type="molecule type" value="Genomic_DNA"/>
</dbReference>
<sequence length="417" mass="45857">MSTWNNLAFAGYDVEKADILLKDSLGATYRLQPTWTKIERRTEIIQSRDDDAAAVEEFTESECSASYVSSASTCTSDESGDCVSPEDGIPKENVKAGATRGDCSASCVNDRGGAVPPVHGTLLTLKNVYTGEKETLPVVSLCTELTAEEVDSLYTVIVLGYREDGDVLLLPMPRLVLEEGRRMYRCLPALQLPLEKLYEYYDFNNTTDYDANRETAFFKLPLGEDAMTAPHLERAPLSQVYNVSTDRVYYLSAWSAYVQFVGVAWGVPWLRVFTVEDAGGGTRPDCGEEANSFSCMKPLPSCHDERQLCGAYGLCEWAQTTQTSDAVAAPVLPIADMAGEEEKWKSCWRQIREVGGGAVPRLIPTPALLPRHRYLSPPASGNALLGSTQQTVTQFHMKHRSWLAAAMKIALRAPPAL</sequence>
<evidence type="ECO:0000313" key="2">
    <source>
        <dbReference type="Proteomes" id="UP000284403"/>
    </source>
</evidence>
<gene>
    <name evidence="1" type="ORF">Tco025E_03034</name>
</gene>
<organism evidence="1 2">
    <name type="scientific">Trypanosoma conorhini</name>
    <dbReference type="NCBI Taxonomy" id="83891"/>
    <lineage>
        <taxon>Eukaryota</taxon>
        <taxon>Discoba</taxon>
        <taxon>Euglenozoa</taxon>
        <taxon>Kinetoplastea</taxon>
        <taxon>Metakinetoplastina</taxon>
        <taxon>Trypanosomatida</taxon>
        <taxon>Trypanosomatidae</taxon>
        <taxon>Trypanosoma</taxon>
    </lineage>
</organism>
<protein>
    <submittedName>
        <fullName evidence="1">Uncharacterized protein</fullName>
    </submittedName>
</protein>
<dbReference type="GeneID" id="40316645"/>
<proteinExistence type="predicted"/>
<dbReference type="OrthoDB" id="243129at2759"/>
<reference evidence="1 2" key="1">
    <citation type="journal article" date="2018" name="BMC Genomics">
        <title>Genomic comparison of Trypanosoma conorhini and Trypanosoma rangeli to Trypanosoma cruzi strains of high and low virulence.</title>
        <authorList>
            <person name="Bradwell K.R."/>
            <person name="Koparde V.N."/>
            <person name="Matveyev A.V."/>
            <person name="Serrano M.G."/>
            <person name="Alves J.M."/>
            <person name="Parikh H."/>
            <person name="Huang B."/>
            <person name="Lee V."/>
            <person name="Espinosa-Alvarez O."/>
            <person name="Ortiz P.A."/>
            <person name="Costa-Martins A.G."/>
            <person name="Teixeira M.M."/>
            <person name="Buck G.A."/>
        </authorList>
    </citation>
    <scope>NUCLEOTIDE SEQUENCE [LARGE SCALE GENOMIC DNA]</scope>
    <source>
        <strain evidence="1 2">025E</strain>
    </source>
</reference>